<dbReference type="Proteomes" id="UP000836387">
    <property type="component" value="Unassembled WGS sequence"/>
</dbReference>
<evidence type="ECO:0000313" key="1">
    <source>
        <dbReference type="EMBL" id="CAG9946208.1"/>
    </source>
</evidence>
<gene>
    <name evidence="1" type="ORF">CRV2_00005088</name>
</gene>
<keyword evidence="2" id="KW-1185">Reference proteome</keyword>
<sequence length="124" mass="13469">MGSAQYMALPTVASESEIWVRMGFSGPTALYLSMATTLLLLDRSNSIPILKITDNMEAMRYYSKALKDLSARLSDPFDHKSAGVTATIIGCLCHDASSIHSACIFLFSPLEIGTNRRLGPLVDP</sequence>
<reference evidence="1" key="1">
    <citation type="submission" date="2020-04" db="EMBL/GenBank/DDBJ databases">
        <authorList>
            <person name="Broberg M."/>
        </authorList>
    </citation>
    <scope>NUCLEOTIDE SEQUENCE</scope>
</reference>
<proteinExistence type="predicted"/>
<comment type="caution">
    <text evidence="1">The sequence shown here is derived from an EMBL/GenBank/DDBJ whole genome shotgun (WGS) entry which is preliminary data.</text>
</comment>
<protein>
    <submittedName>
        <fullName evidence="1">Uncharacterized protein</fullName>
    </submittedName>
</protein>
<evidence type="ECO:0000313" key="2">
    <source>
        <dbReference type="Proteomes" id="UP000836387"/>
    </source>
</evidence>
<accession>A0ACA9TZ73</accession>
<organism evidence="1 2">
    <name type="scientific">Clonostachys rosea f. rosea IK726</name>
    <dbReference type="NCBI Taxonomy" id="1349383"/>
    <lineage>
        <taxon>Eukaryota</taxon>
        <taxon>Fungi</taxon>
        <taxon>Dikarya</taxon>
        <taxon>Ascomycota</taxon>
        <taxon>Pezizomycotina</taxon>
        <taxon>Sordariomycetes</taxon>
        <taxon>Hypocreomycetidae</taxon>
        <taxon>Hypocreales</taxon>
        <taxon>Bionectriaceae</taxon>
        <taxon>Clonostachys</taxon>
    </lineage>
</organism>
<dbReference type="EMBL" id="CADEHS020000010">
    <property type="protein sequence ID" value="CAG9946208.1"/>
    <property type="molecule type" value="Genomic_DNA"/>
</dbReference>
<name>A0ACA9TZ73_BIOOC</name>
<reference evidence="1" key="2">
    <citation type="submission" date="2021-10" db="EMBL/GenBank/DDBJ databases">
        <authorList>
            <person name="Piombo E."/>
        </authorList>
    </citation>
    <scope>NUCLEOTIDE SEQUENCE</scope>
</reference>